<organism evidence="1 2">
    <name type="scientific">Penicillium canariense</name>
    <dbReference type="NCBI Taxonomy" id="189055"/>
    <lineage>
        <taxon>Eukaryota</taxon>
        <taxon>Fungi</taxon>
        <taxon>Dikarya</taxon>
        <taxon>Ascomycota</taxon>
        <taxon>Pezizomycotina</taxon>
        <taxon>Eurotiomycetes</taxon>
        <taxon>Eurotiomycetidae</taxon>
        <taxon>Eurotiales</taxon>
        <taxon>Aspergillaceae</taxon>
        <taxon>Penicillium</taxon>
    </lineage>
</organism>
<gene>
    <name evidence="1" type="ORF">N7482_004638</name>
</gene>
<dbReference type="RefSeq" id="XP_056545505.1">
    <property type="nucleotide sequence ID" value="XM_056686763.1"/>
</dbReference>
<comment type="caution">
    <text evidence="1">The sequence shown here is derived from an EMBL/GenBank/DDBJ whole genome shotgun (WGS) entry which is preliminary data.</text>
</comment>
<keyword evidence="2" id="KW-1185">Reference proteome</keyword>
<dbReference type="OrthoDB" id="5212373at2759"/>
<dbReference type="AlphaFoldDB" id="A0A9W9LPK2"/>
<reference evidence="1" key="1">
    <citation type="submission" date="2022-11" db="EMBL/GenBank/DDBJ databases">
        <authorList>
            <person name="Petersen C."/>
        </authorList>
    </citation>
    <scope>NUCLEOTIDE SEQUENCE</scope>
    <source>
        <strain evidence="1">IBT 26290</strain>
    </source>
</reference>
<evidence type="ECO:0000313" key="2">
    <source>
        <dbReference type="Proteomes" id="UP001149163"/>
    </source>
</evidence>
<dbReference type="Proteomes" id="UP001149163">
    <property type="component" value="Unassembled WGS sequence"/>
</dbReference>
<accession>A0A9W9LPK2</accession>
<name>A0A9W9LPK2_9EURO</name>
<dbReference type="GeneID" id="81425939"/>
<reference evidence="1" key="2">
    <citation type="journal article" date="2023" name="IMA Fungus">
        <title>Comparative genomic study of the Penicillium genus elucidates a diverse pangenome and 15 lateral gene transfer events.</title>
        <authorList>
            <person name="Petersen C."/>
            <person name="Sorensen T."/>
            <person name="Nielsen M.R."/>
            <person name="Sondergaard T.E."/>
            <person name="Sorensen J.L."/>
            <person name="Fitzpatrick D.A."/>
            <person name="Frisvad J.C."/>
            <person name="Nielsen K.L."/>
        </authorList>
    </citation>
    <scope>NUCLEOTIDE SEQUENCE</scope>
    <source>
        <strain evidence="1">IBT 26290</strain>
    </source>
</reference>
<dbReference type="EMBL" id="JAPQKN010000002">
    <property type="protein sequence ID" value="KAJ5169044.1"/>
    <property type="molecule type" value="Genomic_DNA"/>
</dbReference>
<sequence>MGDAGAFIPIGWTGLTGLETHVSREQELRSSGPGIGAPAPAHLTRTLYLPHHDESTSHFPVFDVSAQYTESIKQRAMGTASYVVALGRMPRPQATDGGPATVVYNVNLEDAMENNAEGLNLTSVAPSPSAQSPVPANVTIESAEDKAAMFTMKRQAEDAVESTENTPIPVSISYPIPPTTFRKKVYVYPYFTFQIPGEVDASFEWQIHPVSHGRLRYTLVRVPQTQSTVGSATPTVPSDRDMLAIYHHVGDTISFPLPFSEGVLLLSSDMNPETEAIVVASALGFLWQLRRLSNPAGPNGKTSKKGPFGFIKGLLDRE</sequence>
<proteinExistence type="predicted"/>
<evidence type="ECO:0000313" key="1">
    <source>
        <dbReference type="EMBL" id="KAJ5169044.1"/>
    </source>
</evidence>
<protein>
    <submittedName>
        <fullName evidence="1">Uncharacterized protein</fullName>
    </submittedName>
</protein>